<reference evidence="2" key="1">
    <citation type="submission" date="2017-07" db="EMBL/GenBank/DDBJ databases">
        <title>Brachybacterium sp. VR2415.</title>
        <authorList>
            <person name="Tak E.J."/>
            <person name="Bae J.-W."/>
        </authorList>
    </citation>
    <scope>NUCLEOTIDE SEQUENCE [LARGE SCALE GENOMIC DNA]</scope>
    <source>
        <strain evidence="2">VR2415</strain>
    </source>
</reference>
<keyword evidence="2" id="KW-1185">Reference proteome</keyword>
<dbReference type="EMBL" id="CP022316">
    <property type="protein sequence ID" value="ASK64605.1"/>
    <property type="molecule type" value="Genomic_DNA"/>
</dbReference>
<accession>A0A220U998</accession>
<proteinExistence type="predicted"/>
<evidence type="ECO:0000313" key="1">
    <source>
        <dbReference type="EMBL" id="ASK64605.1"/>
    </source>
</evidence>
<dbReference type="AlphaFoldDB" id="A0A220U998"/>
<dbReference type="Proteomes" id="UP000198398">
    <property type="component" value="Chromosome"/>
</dbReference>
<name>A0A220U998_9MICO</name>
<organism evidence="1 2">
    <name type="scientific">Brachybacterium avium</name>
    <dbReference type="NCBI Taxonomy" id="2017485"/>
    <lineage>
        <taxon>Bacteria</taxon>
        <taxon>Bacillati</taxon>
        <taxon>Actinomycetota</taxon>
        <taxon>Actinomycetes</taxon>
        <taxon>Micrococcales</taxon>
        <taxon>Dermabacteraceae</taxon>
        <taxon>Brachybacterium</taxon>
    </lineage>
</organism>
<sequence length="147" mass="15616">MEPSHEAQNEIGTATLEVAETGSDTEDAVAEDLPDALDSETSTMMLRRCTALAARARVDLLSPSRCGAADELVDLLARMESWDPAALEAPDPTMTVLAAAALQDLTERLRVAELQQESHWSMLITSTDAVLAVLRGIMAGGALRVPA</sequence>
<gene>
    <name evidence="1" type="ORF">CFK39_00675</name>
</gene>
<dbReference type="KEGG" id="brv:CFK39_00675"/>
<dbReference type="RefSeq" id="WP_089063854.1">
    <property type="nucleotide sequence ID" value="NZ_CP022316.1"/>
</dbReference>
<dbReference type="OrthoDB" id="4794456at2"/>
<protein>
    <submittedName>
        <fullName evidence="1">Uncharacterized protein</fullName>
    </submittedName>
</protein>
<evidence type="ECO:0000313" key="2">
    <source>
        <dbReference type="Proteomes" id="UP000198398"/>
    </source>
</evidence>